<name>A0A6B0RN09_9CETA</name>
<feature type="compositionally biased region" description="Basic and acidic residues" evidence="1">
    <location>
        <begin position="79"/>
        <end position="94"/>
    </location>
</feature>
<feature type="region of interest" description="Disordered" evidence="1">
    <location>
        <begin position="38"/>
        <end position="94"/>
    </location>
</feature>
<evidence type="ECO:0000313" key="2">
    <source>
        <dbReference type="EMBL" id="MXQ89286.1"/>
    </source>
</evidence>
<dbReference type="Proteomes" id="UP000322234">
    <property type="component" value="Unassembled WGS sequence"/>
</dbReference>
<accession>A0A6B0RN09</accession>
<gene>
    <name evidence="2" type="ORF">E5288_WYG015866</name>
</gene>
<organism evidence="2 3">
    <name type="scientific">Bos mutus</name>
    <name type="common">wild yak</name>
    <dbReference type="NCBI Taxonomy" id="72004"/>
    <lineage>
        <taxon>Eukaryota</taxon>
        <taxon>Metazoa</taxon>
        <taxon>Chordata</taxon>
        <taxon>Craniata</taxon>
        <taxon>Vertebrata</taxon>
        <taxon>Euteleostomi</taxon>
        <taxon>Mammalia</taxon>
        <taxon>Eutheria</taxon>
        <taxon>Laurasiatheria</taxon>
        <taxon>Artiodactyla</taxon>
        <taxon>Ruminantia</taxon>
        <taxon>Pecora</taxon>
        <taxon>Bovidae</taxon>
        <taxon>Bovinae</taxon>
        <taxon>Bos</taxon>
    </lineage>
</organism>
<proteinExistence type="predicted"/>
<evidence type="ECO:0000313" key="3">
    <source>
        <dbReference type="Proteomes" id="UP000322234"/>
    </source>
</evidence>
<sequence>MTEEGHQSSGTLKTLVCRTKKHIEKNLNCVPMWGPKAISRKSQNGRSQGPEIQKNTSLLQENPLASLMINTNQSSVAGEYREQNGRGGSKFREI</sequence>
<protein>
    <submittedName>
        <fullName evidence="2">Uncharacterized protein</fullName>
    </submittedName>
</protein>
<keyword evidence="3" id="KW-1185">Reference proteome</keyword>
<dbReference type="AlphaFoldDB" id="A0A6B0RN09"/>
<dbReference type="EMBL" id="VBQZ03000054">
    <property type="protein sequence ID" value="MXQ89286.1"/>
    <property type="molecule type" value="Genomic_DNA"/>
</dbReference>
<reference evidence="2" key="1">
    <citation type="submission" date="2019-10" db="EMBL/GenBank/DDBJ databases">
        <title>The sequence and de novo assembly of the wild yak genome.</title>
        <authorList>
            <person name="Liu Y."/>
        </authorList>
    </citation>
    <scope>NUCLEOTIDE SEQUENCE [LARGE SCALE GENOMIC DNA]</scope>
    <source>
        <strain evidence="2">WY2019</strain>
    </source>
</reference>
<comment type="caution">
    <text evidence="2">The sequence shown here is derived from an EMBL/GenBank/DDBJ whole genome shotgun (WGS) entry which is preliminary data.</text>
</comment>
<evidence type="ECO:0000256" key="1">
    <source>
        <dbReference type="SAM" id="MobiDB-lite"/>
    </source>
</evidence>